<reference evidence="1" key="1">
    <citation type="submission" date="2021-05" db="EMBL/GenBank/DDBJ databases">
        <authorList>
            <person name="Alioto T."/>
            <person name="Alioto T."/>
            <person name="Gomez Garrido J."/>
        </authorList>
    </citation>
    <scope>NUCLEOTIDE SEQUENCE</scope>
</reference>
<evidence type="ECO:0000313" key="1">
    <source>
        <dbReference type="EMBL" id="CAG6682514.1"/>
    </source>
</evidence>
<dbReference type="EMBL" id="HBUF01259575">
    <property type="protein sequence ID" value="CAG6682514.1"/>
    <property type="molecule type" value="Transcribed_RNA"/>
</dbReference>
<dbReference type="EMBL" id="HBUF01666446">
    <property type="protein sequence ID" value="CAG6789717.1"/>
    <property type="molecule type" value="Transcribed_RNA"/>
</dbReference>
<sequence length="102" mass="11479">MVHHPAHCLLARIWTHLNPSVTRDVPMTTMVGDSFMTSTDSRNTIGSQSRYLIFRKKSRRTDRLLLTCICTMTCSVTREASTVFQTMPTSWPTSPSRSSAGE</sequence>
<proteinExistence type="predicted"/>
<protein>
    <submittedName>
        <fullName evidence="1">Uncharacterized protein</fullName>
    </submittedName>
</protein>
<accession>A0A8D8TA51</accession>
<organism evidence="1">
    <name type="scientific">Cacopsylla melanoneura</name>
    <dbReference type="NCBI Taxonomy" id="428564"/>
    <lineage>
        <taxon>Eukaryota</taxon>
        <taxon>Metazoa</taxon>
        <taxon>Ecdysozoa</taxon>
        <taxon>Arthropoda</taxon>
        <taxon>Hexapoda</taxon>
        <taxon>Insecta</taxon>
        <taxon>Pterygota</taxon>
        <taxon>Neoptera</taxon>
        <taxon>Paraneoptera</taxon>
        <taxon>Hemiptera</taxon>
        <taxon>Sternorrhyncha</taxon>
        <taxon>Psylloidea</taxon>
        <taxon>Psyllidae</taxon>
        <taxon>Psyllinae</taxon>
        <taxon>Cacopsylla</taxon>
    </lineage>
</organism>
<name>A0A8D8TA51_9HEMI</name>
<dbReference type="AlphaFoldDB" id="A0A8D8TA51"/>